<keyword evidence="4" id="KW-0175">Coiled coil</keyword>
<dbReference type="EMBL" id="QPKB01000003">
    <property type="protein sequence ID" value="RWR80932.1"/>
    <property type="molecule type" value="Genomic_DNA"/>
</dbReference>
<dbReference type="SUPFAM" id="SSF47459">
    <property type="entry name" value="HLH, helix-loop-helix DNA-binding domain"/>
    <property type="match status" value="1"/>
</dbReference>
<reference evidence="6 7" key="1">
    <citation type="journal article" date="2019" name="Nat. Plants">
        <title>Stout camphor tree genome fills gaps in understanding of flowering plant genome evolution.</title>
        <authorList>
            <person name="Chaw S.M."/>
            <person name="Liu Y.C."/>
            <person name="Wu Y.W."/>
            <person name="Wang H.Y."/>
            <person name="Lin C.I."/>
            <person name="Wu C.S."/>
            <person name="Ke H.M."/>
            <person name="Chang L.Y."/>
            <person name="Hsu C.Y."/>
            <person name="Yang H.T."/>
            <person name="Sudianto E."/>
            <person name="Hsu M.H."/>
            <person name="Wu K.P."/>
            <person name="Wang L.N."/>
            <person name="Leebens-Mack J.H."/>
            <person name="Tsai I.J."/>
        </authorList>
    </citation>
    <scope>NUCLEOTIDE SEQUENCE [LARGE SCALE GENOMIC DNA]</scope>
    <source>
        <strain evidence="7">cv. Chaw 1501</strain>
        <tissue evidence="6">Young leaves</tissue>
    </source>
</reference>
<proteinExistence type="predicted"/>
<dbReference type="Pfam" id="PF00010">
    <property type="entry name" value="HLH"/>
    <property type="match status" value="1"/>
</dbReference>
<evidence type="ECO:0000256" key="2">
    <source>
        <dbReference type="ARBA" id="ARBA00023125"/>
    </source>
</evidence>
<dbReference type="AlphaFoldDB" id="A0A3S3MCC0"/>
<dbReference type="Gene3D" id="4.10.280.10">
    <property type="entry name" value="Helix-loop-helix DNA-binding domain"/>
    <property type="match status" value="1"/>
</dbReference>
<keyword evidence="3" id="KW-0804">Transcription</keyword>
<evidence type="ECO:0000313" key="7">
    <source>
        <dbReference type="Proteomes" id="UP000283530"/>
    </source>
</evidence>
<keyword evidence="7" id="KW-1185">Reference proteome</keyword>
<keyword evidence="2" id="KW-0238">DNA-binding</keyword>
<evidence type="ECO:0000256" key="3">
    <source>
        <dbReference type="ARBA" id="ARBA00023163"/>
    </source>
</evidence>
<feature type="coiled-coil region" evidence="4">
    <location>
        <begin position="133"/>
        <end position="160"/>
    </location>
</feature>
<feature type="domain" description="BHLH" evidence="5">
    <location>
        <begin position="77"/>
        <end position="143"/>
    </location>
</feature>
<dbReference type="GO" id="GO:0090575">
    <property type="term" value="C:RNA polymerase II transcription regulator complex"/>
    <property type="evidence" value="ECO:0007669"/>
    <property type="project" value="TreeGrafter"/>
</dbReference>
<gene>
    <name evidence="6" type="ORF">CKAN_00959300</name>
</gene>
<evidence type="ECO:0000256" key="4">
    <source>
        <dbReference type="SAM" id="Coils"/>
    </source>
</evidence>
<dbReference type="GO" id="GO:0046983">
    <property type="term" value="F:protein dimerization activity"/>
    <property type="evidence" value="ECO:0007669"/>
    <property type="project" value="InterPro"/>
</dbReference>
<dbReference type="InterPro" id="IPR011598">
    <property type="entry name" value="bHLH_dom"/>
</dbReference>
<keyword evidence="1" id="KW-0805">Transcription regulation</keyword>
<sequence length="248" mass="27696">MNYIAPTWYFNQGNELCFQTSIPHHTTIIHDVVPVHPPITREPPTVEPKRPALGAGAGAAAPTVNDADDVENRGNKKRKIIHRDVERLRRQEMSTLYMLLKSKLPRDFLKAKESCHLLSSLSFTGKRSISDHMNEAANYIKHLQKKIQELEEKRDLLRRVTLSSSNSKSSTHCEGSSSSPQVIVRNTFAGAAVAVVGQLGQEVPLSRVIKALVEEGLNVIMSVSTCISAQWVYSLECEVHIYPSTSYY</sequence>
<organism evidence="6 7">
    <name type="scientific">Cinnamomum micranthum f. kanehirae</name>
    <dbReference type="NCBI Taxonomy" id="337451"/>
    <lineage>
        <taxon>Eukaryota</taxon>
        <taxon>Viridiplantae</taxon>
        <taxon>Streptophyta</taxon>
        <taxon>Embryophyta</taxon>
        <taxon>Tracheophyta</taxon>
        <taxon>Spermatophyta</taxon>
        <taxon>Magnoliopsida</taxon>
        <taxon>Magnoliidae</taxon>
        <taxon>Laurales</taxon>
        <taxon>Lauraceae</taxon>
        <taxon>Cinnamomum</taxon>
    </lineage>
</organism>
<comment type="caution">
    <text evidence="6">The sequence shown here is derived from an EMBL/GenBank/DDBJ whole genome shotgun (WGS) entry which is preliminary data.</text>
</comment>
<dbReference type="PROSITE" id="PS50888">
    <property type="entry name" value="BHLH"/>
    <property type="match status" value="1"/>
</dbReference>
<dbReference type="OrthoDB" id="1935281at2759"/>
<dbReference type="Proteomes" id="UP000283530">
    <property type="component" value="Unassembled WGS sequence"/>
</dbReference>
<dbReference type="PANTHER" id="PTHR13935:SF106">
    <property type="entry name" value="ACHAETE-SCUTE COMPLEX PROTEIN T5-RELATED"/>
    <property type="match status" value="1"/>
</dbReference>
<protein>
    <submittedName>
        <fullName evidence="6">Transcription factor bHLH126-like protein isoform X1</fullName>
    </submittedName>
</protein>
<dbReference type="GO" id="GO:0000977">
    <property type="term" value="F:RNA polymerase II transcription regulatory region sequence-specific DNA binding"/>
    <property type="evidence" value="ECO:0007669"/>
    <property type="project" value="TreeGrafter"/>
</dbReference>
<evidence type="ECO:0000313" key="6">
    <source>
        <dbReference type="EMBL" id="RWR80932.1"/>
    </source>
</evidence>
<accession>A0A3S3MCC0</accession>
<evidence type="ECO:0000259" key="5">
    <source>
        <dbReference type="PROSITE" id="PS50888"/>
    </source>
</evidence>
<dbReference type="GO" id="GO:0000981">
    <property type="term" value="F:DNA-binding transcription factor activity, RNA polymerase II-specific"/>
    <property type="evidence" value="ECO:0007669"/>
    <property type="project" value="TreeGrafter"/>
</dbReference>
<dbReference type="InterPro" id="IPR036638">
    <property type="entry name" value="HLH_DNA-bd_sf"/>
</dbReference>
<name>A0A3S3MCC0_9MAGN</name>
<dbReference type="CDD" id="cd18914">
    <property type="entry name" value="bHLH_AtORG2_like"/>
    <property type="match status" value="1"/>
</dbReference>
<dbReference type="InterPro" id="IPR015660">
    <property type="entry name" value="MASH1/Ascl1a-like"/>
</dbReference>
<evidence type="ECO:0000256" key="1">
    <source>
        <dbReference type="ARBA" id="ARBA00023015"/>
    </source>
</evidence>
<dbReference type="PANTHER" id="PTHR13935">
    <property type="entry name" value="ACHAETE-SCUTE TRANSCRIPTION FACTOR-RELATED"/>
    <property type="match status" value="1"/>
</dbReference>